<organism evidence="4">
    <name type="scientific">Anopheles gambiae</name>
    <name type="common">African malaria mosquito</name>
    <dbReference type="NCBI Taxonomy" id="7165"/>
    <lineage>
        <taxon>Eukaryota</taxon>
        <taxon>Metazoa</taxon>
        <taxon>Ecdysozoa</taxon>
        <taxon>Arthropoda</taxon>
        <taxon>Hexapoda</taxon>
        <taxon>Insecta</taxon>
        <taxon>Pterygota</taxon>
        <taxon>Neoptera</taxon>
        <taxon>Endopterygota</taxon>
        <taxon>Diptera</taxon>
        <taxon>Nematocera</taxon>
        <taxon>Culicoidea</taxon>
        <taxon>Culicidae</taxon>
        <taxon>Anophelinae</taxon>
        <taxon>Anopheles</taxon>
    </lineage>
</organism>
<evidence type="ECO:0000259" key="3">
    <source>
        <dbReference type="PROSITE" id="PS50085"/>
    </source>
</evidence>
<feature type="region of interest" description="Disordered" evidence="2">
    <location>
        <begin position="1094"/>
        <end position="1133"/>
    </location>
</feature>
<dbReference type="PANTHER" id="PTHR10063:SF0">
    <property type="entry name" value="TUBERIN"/>
    <property type="match status" value="1"/>
</dbReference>
<dbReference type="HOGENOM" id="CLU_001122_0_0_1"/>
<feature type="region of interest" description="Disordered" evidence="2">
    <location>
        <begin position="1403"/>
        <end position="1509"/>
    </location>
</feature>
<dbReference type="InterPro" id="IPR003913">
    <property type="entry name" value="Tuberin"/>
</dbReference>
<feature type="compositionally biased region" description="Gly residues" evidence="2">
    <location>
        <begin position="1181"/>
        <end position="1191"/>
    </location>
</feature>
<dbReference type="GO" id="GO:0005634">
    <property type="term" value="C:nucleus"/>
    <property type="evidence" value="ECO:0007669"/>
    <property type="project" value="InterPro"/>
</dbReference>
<proteinExistence type="predicted"/>
<reference evidence="4" key="2">
    <citation type="submission" date="2002-03" db="EMBL/GenBank/DDBJ databases">
        <authorList>
            <consortium name="The Anopheles Genome Sequencing Consortium"/>
        </authorList>
    </citation>
    <scope>NUCLEOTIDE SEQUENCE</scope>
    <source>
        <strain evidence="4">PEST</strain>
    </source>
</reference>
<dbReference type="PROSITE" id="PS50085">
    <property type="entry name" value="RAPGAP"/>
    <property type="match status" value="1"/>
</dbReference>
<evidence type="ECO:0000313" key="4">
    <source>
        <dbReference type="EMBL" id="EAA05274.5"/>
    </source>
</evidence>
<feature type="region of interest" description="Disordered" evidence="2">
    <location>
        <begin position="1153"/>
        <end position="1192"/>
    </location>
</feature>
<keyword evidence="1" id="KW-0343">GTPase activation</keyword>
<dbReference type="GO" id="GO:0033596">
    <property type="term" value="C:TSC1-TSC2 complex"/>
    <property type="evidence" value="ECO:0007669"/>
    <property type="project" value="InterPro"/>
</dbReference>
<protein>
    <submittedName>
        <fullName evidence="4">AGAP011123-PA</fullName>
    </submittedName>
</protein>
<feature type="region of interest" description="Disordered" evidence="2">
    <location>
        <begin position="1526"/>
        <end position="1553"/>
    </location>
</feature>
<dbReference type="GO" id="GO:0005096">
    <property type="term" value="F:GTPase activator activity"/>
    <property type="evidence" value="ECO:0007669"/>
    <property type="project" value="UniProtKB-KW"/>
</dbReference>
<feature type="compositionally biased region" description="Polar residues" evidence="2">
    <location>
        <begin position="1153"/>
        <end position="1162"/>
    </location>
</feature>
<comment type="caution">
    <text evidence="4">The sequence shown here is derived from an EMBL/GenBank/DDBJ whole genome shotgun (WGS) entry which is preliminary data.</text>
</comment>
<dbReference type="Pfam" id="PF11864">
    <property type="entry name" value="DUF3384"/>
    <property type="match status" value="1"/>
</dbReference>
<feature type="compositionally biased region" description="Acidic residues" evidence="2">
    <location>
        <begin position="1432"/>
        <end position="1445"/>
    </location>
</feature>
<dbReference type="VEuPathDB" id="VectorBase:AGAMI1_005977"/>
<gene>
    <name evidence="4" type="ORF">AgaP_AGAP011123</name>
</gene>
<feature type="compositionally biased region" description="Low complexity" evidence="2">
    <location>
        <begin position="1108"/>
        <end position="1123"/>
    </location>
</feature>
<dbReference type="STRING" id="7165.Q7PSN6"/>
<feature type="region of interest" description="Disordered" evidence="2">
    <location>
        <begin position="1045"/>
        <end position="1070"/>
    </location>
</feature>
<feature type="compositionally biased region" description="Gly residues" evidence="2">
    <location>
        <begin position="1405"/>
        <end position="1420"/>
    </location>
</feature>
<dbReference type="GO" id="GO:0051056">
    <property type="term" value="P:regulation of small GTPase mediated signal transduction"/>
    <property type="evidence" value="ECO:0007669"/>
    <property type="project" value="InterPro"/>
</dbReference>
<evidence type="ECO:0000256" key="1">
    <source>
        <dbReference type="ARBA" id="ARBA00022468"/>
    </source>
</evidence>
<dbReference type="PANTHER" id="PTHR10063">
    <property type="entry name" value="TUBERIN"/>
    <property type="match status" value="1"/>
</dbReference>
<dbReference type="PRINTS" id="PR01431">
    <property type="entry name" value="TUBERIN"/>
</dbReference>
<dbReference type="PaxDb" id="7165-AGAP011123-PA"/>
<dbReference type="Pfam" id="PF03542">
    <property type="entry name" value="Tuberin"/>
    <property type="match status" value="1"/>
</dbReference>
<dbReference type="Gene3D" id="3.40.50.11210">
    <property type="entry name" value="Rap/Ran-GAP"/>
    <property type="match status" value="1"/>
</dbReference>
<accession>Q7PSN6</accession>
<dbReference type="VEuPathDB" id="VectorBase:AGAP011123"/>
<dbReference type="SUPFAM" id="SSF48371">
    <property type="entry name" value="ARM repeat"/>
    <property type="match status" value="1"/>
</dbReference>
<dbReference type="InterPro" id="IPR035974">
    <property type="entry name" value="Rap/Ran-GAP_sf"/>
</dbReference>
<dbReference type="GO" id="GO:0032007">
    <property type="term" value="P:negative regulation of TOR signaling"/>
    <property type="evidence" value="ECO:0007669"/>
    <property type="project" value="InterPro"/>
</dbReference>
<dbReference type="InterPro" id="IPR000331">
    <property type="entry name" value="Rap/Ran_GAP_dom"/>
</dbReference>
<feature type="compositionally biased region" description="Polar residues" evidence="2">
    <location>
        <begin position="1094"/>
        <end position="1104"/>
    </location>
</feature>
<reference evidence="4" key="3">
    <citation type="journal article" date="2004" name="Trends Parasitol.">
        <title>The Anopheles gambiae genome: an update.</title>
        <authorList>
            <person name="Mongin E."/>
            <person name="Louis C."/>
            <person name="Holt R.A."/>
            <person name="Birney E."/>
            <person name="Collins F.H."/>
        </authorList>
    </citation>
    <scope>NUCLEOTIDE SEQUENCE</scope>
    <source>
        <strain evidence="4">PEST</strain>
    </source>
</reference>
<evidence type="ECO:0000256" key="2">
    <source>
        <dbReference type="SAM" id="MobiDB-lite"/>
    </source>
</evidence>
<dbReference type="SUPFAM" id="SSF111347">
    <property type="entry name" value="Rap/Ran-GAP"/>
    <property type="match status" value="1"/>
</dbReference>
<dbReference type="InterPro" id="IPR027107">
    <property type="entry name" value="Tuberin/Ral-act_asu"/>
</dbReference>
<dbReference type="EMBL" id="AAAB01008816">
    <property type="protein sequence ID" value="EAA05274.5"/>
    <property type="molecule type" value="Genomic_DNA"/>
</dbReference>
<dbReference type="FunFam" id="3.40.50.11210:FF:000007">
    <property type="entry name" value="Tuberous sclerosis 2"/>
    <property type="match status" value="1"/>
</dbReference>
<feature type="non-terminal residue" evidence="4">
    <location>
        <position position="2004"/>
    </location>
</feature>
<reference evidence="4" key="4">
    <citation type="journal article" date="2007" name="Genome Biol.">
        <title>Update of the Anopheles gambiae PEST genome assembly.</title>
        <authorList>
            <person name="Sharakhova M.V."/>
            <person name="Hammond M.P."/>
            <person name="Lobo N.F."/>
            <person name="Krzywinski J."/>
            <person name="Unger M.F."/>
            <person name="Hillenmeyer M.E."/>
            <person name="Bruggner R.V."/>
            <person name="Birney E."/>
            <person name="Collins F.H."/>
        </authorList>
    </citation>
    <scope>NUCLEOTIDE SEQUENCE</scope>
    <source>
        <strain evidence="4">PEST</strain>
    </source>
</reference>
<dbReference type="eggNOG" id="KOG3687">
    <property type="taxonomic scope" value="Eukaryota"/>
</dbReference>
<feature type="compositionally biased region" description="Polar residues" evidence="2">
    <location>
        <begin position="1472"/>
        <end position="1487"/>
    </location>
</feature>
<dbReference type="InterPro" id="IPR018515">
    <property type="entry name" value="Tuberin-type_domain"/>
</dbReference>
<dbReference type="Pfam" id="PF02145">
    <property type="entry name" value="Rap_GAP"/>
    <property type="match status" value="1"/>
</dbReference>
<name>Q7PSN6_ANOGA</name>
<dbReference type="InterPro" id="IPR016024">
    <property type="entry name" value="ARM-type_fold"/>
</dbReference>
<dbReference type="OMA" id="CDIMSAI"/>
<reference evidence="4" key="5">
    <citation type="submission" date="2011-05" db="EMBL/GenBank/DDBJ databases">
        <authorList>
            <consortium name="VectorBase"/>
        </authorList>
    </citation>
    <scope>NUCLEOTIDE SEQUENCE</scope>
    <source>
        <strain evidence="4">PEST</strain>
    </source>
</reference>
<reference evidence="4" key="1">
    <citation type="journal article" date="2002" name="Science">
        <title>The genome sequence of the malaria mosquito Anopheles gambiae.</title>
        <authorList>
            <person name="Holt R.A."/>
            <person name="Subramanian G.M."/>
            <person name="Halpern A."/>
            <person name="Sutton G.G."/>
            <person name="Charlab R."/>
            <person name="Nusskern D.R."/>
            <person name="Wincker P."/>
            <person name="Clark A.G."/>
            <person name="Ribeiro J.M."/>
            <person name="Wides R."/>
            <person name="Salzberg S.L."/>
            <person name="Loftus B."/>
            <person name="Yandell M."/>
            <person name="Majoros W.H."/>
            <person name="Rusch D.B."/>
            <person name="Lai Z."/>
            <person name="Kraft C.L."/>
            <person name="Abril J.F."/>
            <person name="Anthouard V."/>
            <person name="Arensburger P."/>
            <person name="Atkinson P.W."/>
            <person name="Baden H."/>
            <person name="de Berardinis V."/>
            <person name="Baldwin D."/>
            <person name="Benes V."/>
            <person name="Biedler J."/>
            <person name="Blass C."/>
            <person name="Bolanos R."/>
            <person name="Boscus D."/>
            <person name="Barnstead M."/>
            <person name="Cai S."/>
            <person name="Center A."/>
            <person name="Chaturverdi K."/>
            <person name="Christophides G.K."/>
            <person name="Chrystal M.A."/>
            <person name="Clamp M."/>
            <person name="Cravchik A."/>
            <person name="Curwen V."/>
            <person name="Dana A."/>
            <person name="Delcher A."/>
            <person name="Dew I."/>
            <person name="Evans C.A."/>
            <person name="Flanigan M."/>
            <person name="Grundschober-Freimoser A."/>
            <person name="Friedli L."/>
            <person name="Gu Z."/>
            <person name="Guan P."/>
            <person name="Guigo R."/>
            <person name="Hillenmeyer M.E."/>
            <person name="Hladun S.L."/>
            <person name="Hogan J.R."/>
            <person name="Hong Y.S."/>
            <person name="Hoover J."/>
            <person name="Jaillon O."/>
            <person name="Ke Z."/>
            <person name="Kodira C."/>
            <person name="Kokoza E."/>
            <person name="Koutsos A."/>
            <person name="Letunic I."/>
            <person name="Levitsky A."/>
            <person name="Liang Y."/>
            <person name="Lin J.J."/>
            <person name="Lobo N.F."/>
            <person name="Lopez J.R."/>
            <person name="Malek J.A."/>
            <person name="McIntosh T.C."/>
            <person name="Meister S."/>
            <person name="Miller J."/>
            <person name="Mobarry C."/>
            <person name="Mongin E."/>
            <person name="Murphy S.D."/>
            <person name="O'Brochta D.A."/>
            <person name="Pfannkoch C."/>
            <person name="Qi R."/>
            <person name="Regier M.A."/>
            <person name="Remington K."/>
            <person name="Shao H."/>
            <person name="Sharakhova M.V."/>
            <person name="Sitter C.D."/>
            <person name="Shetty J."/>
            <person name="Smith T.J."/>
            <person name="Strong R."/>
            <person name="Sun J."/>
            <person name="Thomasova D."/>
            <person name="Ton L.Q."/>
            <person name="Topalis P."/>
            <person name="Tu Z."/>
            <person name="Unger M.F."/>
            <person name="Walenz B."/>
            <person name="Wang A."/>
            <person name="Wang J."/>
            <person name="Wang M."/>
            <person name="Wang X."/>
            <person name="Woodford K.J."/>
            <person name="Wortman J.R."/>
            <person name="Wu M."/>
            <person name="Yao A."/>
            <person name="Zdobnov E.M."/>
            <person name="Zhang H."/>
            <person name="Zhao Q."/>
            <person name="Zhao S."/>
            <person name="Zhu S.C."/>
            <person name="Zhimulev I."/>
            <person name="Coluzzi M."/>
            <person name="della Torre A."/>
            <person name="Roth C.W."/>
            <person name="Louis C."/>
            <person name="Kalush F."/>
            <person name="Mural R.J."/>
            <person name="Myers E.W."/>
            <person name="Adams M.D."/>
            <person name="Smith H.O."/>
            <person name="Broder S."/>
            <person name="Gardner M.J."/>
            <person name="Fraser C.M."/>
            <person name="Birney E."/>
            <person name="Bork P."/>
            <person name="Brey P.T."/>
            <person name="Venter J.C."/>
            <person name="Weissenbach J."/>
            <person name="Kafatos F.C."/>
            <person name="Collins F.H."/>
            <person name="Hoffman S.L."/>
        </authorList>
    </citation>
    <scope>NUCLEOTIDE SEQUENCE [LARGE SCALE GENOMIC DNA]</scope>
    <source>
        <strain evidence="4">PEST</strain>
    </source>
</reference>
<sequence length="2004" mass="220528">MAARERETQLSRIKQFFRMSKPGMSSSRHDLPISPELERELRPETPVTQRCKALRDFGDQVLTSRLEPDAVQSLWELTKDLLVGNKLMEQRQCALAFYCRLIQGQYDRLGLMRAQFYRVIESHSEPEDISYRLEMLKLLTETGKNIQHFEKEIGAFLLDWIKPIHEAGLIDSLLELIVNLIKYNAASLEPKFLVGVVSYIFDMTCNKQETNTILLCLSVLDCFICYAIIPNESLTLFIIILCRMVNQEAYCQHSWKIMKNLFGTALGHATLLTMCNILNNPAFHQDDALLRGAIFHTNVGLWGISVVPILHCSPSLVLTSFWNALKSRHVIVTYEVILSMNRLIQKSGNELNEPTWDIICDIMTEISHNLAIHRLPADHTVVTHFHETLNMVEQLLQQGTLNADPEKVYGLIEHVSAERPEASVRQLIDYRASKISATRSEWLKQLCQFMDRFYRMKNSNVRIYAVQALERIMTANRAAYEDEILERIVIVHLGTVPLEKDPEVRKAVARTLIEFTIHCETKRCIELLEIVEKLLQRPYEENQVVRSEQEAEDIILLVDGLIRLFIVKLYRLPSLHAIRVYSMLIGLLEQHYQRPHVLANVVTIRYRIFAWMMKARANGSFHIGYPDPEDGNRVRFSHYLGLEGPYQHQSLQPQPYLSSQSTSQLNLTGAGGSEAGSKAMDRIPATNLTTISIKRGCQVIVLCLKEEKDWEVIQLVLTELPSVMQNKALIQGNDVDSLARTLYRMYTDKMQLEKLQVSANVAPKMSDYMELILPALSSLAMYHQHLDTNTQKNIIDALKQGLISRRPHECIRMLTILLLEMPEQLMPKMADLLLELSKMTGTKMVALPVLEFLSTLILVPSFRFGNFTMRTYMCVMAMSLPFTNPFRYDHYTVSLAHYVVAAWFIKCKLPMRHQLVKFIVQGLESYVHVPFQDGSRSFSQVNEDSSERKQGILNSPLNDDMYRFHCELADTCVDFMVRHTFSPCSGISKRLPSAEFLLSGGQSMTWLVGHDLITITTSGCSGVTFRNGLCDRCHQYCHSASTATTTTTVGGGQPLSPEPPFSSASSGKDSGLAAGNGLPLTLASASSSNKRYTKASLQHSSANESDSTDLTTSSSTSSSTAATPYPMAPHSAHGGPLVAANAAAASNRFFRQGSQEGYSSGSLEALSRRGSNPDSADPTIGGPGGMMGPVGGELQLQRTSSLVAPRAPPGLMATIGNRLILPQQLSSSLAGGVGGGGSSSSSGIGFDRPVQPCACVCTGWAEVCVRRPTGFTSWITRIQSQVSHDILGGDVSLQDLTSLFSPSVGGGVIGPDYMTLGTGGHPSYSGDGLTPFGSSADIPSATMVDRIAAAAAAPESELQPSTVGSSELLNPVPAPALTVQPRAKVSISDEVFEMSEDEELRNVLAGGGGVDPSLSGGGSGPINIPGKHHSDDDDDEEDGEEDGSDENGRKHGNDEVMFDDTDGRTRKPVRRVNSSPEMRTKWNSQFLSKAKESAGQQHQQHQQMDSTAIKKKSTYGKGVSCEAIPEEIAGSTPPPPTALRMQSDPQTTAVPPPPTVRGTVTAKHQAEFGATKATAITTSLPESNTLEPIPASLVAPRKQHSADDATLAARPIAGLPSGAMIAPIAMHPITQTSSSSALSLKLPMEKVTSKPPQSPVPLSPRLIARNTSNLKQSSSGTASPSFPAMGMGGAGSIGIGSGLLGMGSGGNDNDNLPRGRSKTISTVREHYTRDASKWSAANVSRMRNEHINRTVVSPSFVFLQLYHHGQFGSECPLLLDKDPEKAIALLDLIPPFEMHKIGVLYVGPGQAGNESEILKNRYGSLRYAEFLSSLGTLVAIKDAKEKNIFIDLESNGKDGAFTYIYQDDIVQLTFHVATLMPNKRQDPHCNEKKKHIGNDFVTIVYNESGEEYDLKTIRGQYNYACVIVEPIELNSNRVFIRSKDDIAQHVTRETKIVSDHTAPLLARQMALHANLASLVAQSLKTKNSSPYASNWLERLRKIKNIRSR</sequence>
<dbReference type="PhylomeDB" id="Q7PSN6"/>
<dbReference type="InterPro" id="IPR024584">
    <property type="entry name" value="Tuberin_N"/>
</dbReference>
<feature type="domain" description="Rap-GAP" evidence="3">
    <location>
        <begin position="1783"/>
        <end position="2004"/>
    </location>
</feature>